<feature type="transmembrane region" description="Helical" evidence="6">
    <location>
        <begin position="131"/>
        <end position="151"/>
    </location>
</feature>
<organism evidence="7 8">
    <name type="scientific">Staphylococcus massiliensis S46</name>
    <dbReference type="NCBI Taxonomy" id="1229783"/>
    <lineage>
        <taxon>Bacteria</taxon>
        <taxon>Bacillati</taxon>
        <taxon>Bacillota</taxon>
        <taxon>Bacilli</taxon>
        <taxon>Bacillales</taxon>
        <taxon>Staphylococcaceae</taxon>
        <taxon>Staphylococcus</taxon>
    </lineage>
</organism>
<dbReference type="AlphaFoldDB" id="K9AQW2"/>
<proteinExistence type="inferred from homology"/>
<dbReference type="RefSeq" id="WP_009382475.1">
    <property type="nucleotide sequence ID" value="NZ_AMSQ01000004.1"/>
</dbReference>
<feature type="transmembrane region" description="Helical" evidence="6">
    <location>
        <begin position="100"/>
        <end position="119"/>
    </location>
</feature>
<dbReference type="InterPro" id="IPR038330">
    <property type="entry name" value="TspO/MBR-related_sf"/>
</dbReference>
<dbReference type="PANTHER" id="PTHR10057">
    <property type="entry name" value="PERIPHERAL-TYPE BENZODIAZEPINE RECEPTOR"/>
    <property type="match status" value="1"/>
</dbReference>
<dbReference type="Gene3D" id="1.20.1260.100">
    <property type="entry name" value="TspO/MBR protein"/>
    <property type="match status" value="1"/>
</dbReference>
<evidence type="ECO:0000313" key="7">
    <source>
        <dbReference type="EMBL" id="EKU49828.1"/>
    </source>
</evidence>
<name>K9AQW2_9STAP</name>
<evidence type="ECO:0008006" key="9">
    <source>
        <dbReference type="Google" id="ProtNLM"/>
    </source>
</evidence>
<evidence type="ECO:0000256" key="6">
    <source>
        <dbReference type="SAM" id="Phobius"/>
    </source>
</evidence>
<dbReference type="GO" id="GO:0033013">
    <property type="term" value="P:tetrapyrrole metabolic process"/>
    <property type="evidence" value="ECO:0007669"/>
    <property type="project" value="UniProtKB-ARBA"/>
</dbReference>
<dbReference type="InterPro" id="IPR004307">
    <property type="entry name" value="TspO_MBR"/>
</dbReference>
<comment type="subcellular location">
    <subcellularLocation>
        <location evidence="1">Membrane</location>
        <topology evidence="1">Multi-pass membrane protein</topology>
    </subcellularLocation>
</comment>
<reference evidence="7 8" key="1">
    <citation type="journal article" date="2013" name="Genome Announc.">
        <title>Genome Sequence of Staphylococcus massiliensis Strain S46, Isolated from the Surface of Healthy Human Skin.</title>
        <authorList>
            <person name="Srivastav R."/>
            <person name="Singh A."/>
            <person name="Jangir P.K."/>
            <person name="Kumari C."/>
            <person name="Muduli S."/>
            <person name="Sharma R."/>
        </authorList>
    </citation>
    <scope>NUCLEOTIDE SEQUENCE [LARGE SCALE GENOMIC DNA]</scope>
    <source>
        <strain evidence="7 8">S46</strain>
    </source>
</reference>
<dbReference type="EMBL" id="AMSQ01000004">
    <property type="protein sequence ID" value="EKU49828.1"/>
    <property type="molecule type" value="Genomic_DNA"/>
</dbReference>
<feature type="transmembrane region" description="Helical" evidence="6">
    <location>
        <begin position="7"/>
        <end position="25"/>
    </location>
</feature>
<dbReference type="FunFam" id="1.20.1260.100:FF:000001">
    <property type="entry name" value="translocator protein 2"/>
    <property type="match status" value="1"/>
</dbReference>
<comment type="similarity">
    <text evidence="2">Belongs to the TspO/BZRP family.</text>
</comment>
<dbReference type="CDD" id="cd15904">
    <property type="entry name" value="TSPO_MBR"/>
    <property type="match status" value="1"/>
</dbReference>
<evidence type="ECO:0000256" key="5">
    <source>
        <dbReference type="ARBA" id="ARBA00023136"/>
    </source>
</evidence>
<keyword evidence="8" id="KW-1185">Reference proteome</keyword>
<evidence type="ECO:0000256" key="3">
    <source>
        <dbReference type="ARBA" id="ARBA00022692"/>
    </source>
</evidence>
<evidence type="ECO:0000256" key="1">
    <source>
        <dbReference type="ARBA" id="ARBA00004141"/>
    </source>
</evidence>
<dbReference type="eggNOG" id="COG3476">
    <property type="taxonomic scope" value="Bacteria"/>
</dbReference>
<protein>
    <recommendedName>
        <fullName evidence="9">Tryptophan-rich sensory protein</fullName>
    </recommendedName>
</protein>
<dbReference type="OrthoDB" id="9795496at2"/>
<evidence type="ECO:0000256" key="4">
    <source>
        <dbReference type="ARBA" id="ARBA00022989"/>
    </source>
</evidence>
<keyword evidence="4 6" id="KW-1133">Transmembrane helix</keyword>
<dbReference type="Pfam" id="PF03073">
    <property type="entry name" value="TspO_MBR"/>
    <property type="match status" value="1"/>
</dbReference>
<dbReference type="GO" id="GO:0016020">
    <property type="term" value="C:membrane"/>
    <property type="evidence" value="ECO:0007669"/>
    <property type="project" value="UniProtKB-SubCell"/>
</dbReference>
<accession>K9AQW2</accession>
<gene>
    <name evidence="7" type="ORF">C273_02990</name>
</gene>
<evidence type="ECO:0000313" key="8">
    <source>
        <dbReference type="Proteomes" id="UP000009885"/>
    </source>
</evidence>
<keyword evidence="5 6" id="KW-0472">Membrane</keyword>
<comment type="caution">
    <text evidence="7">The sequence shown here is derived from an EMBL/GenBank/DDBJ whole genome shotgun (WGS) entry which is preliminary data.</text>
</comment>
<dbReference type="Proteomes" id="UP000009885">
    <property type="component" value="Unassembled WGS sequence"/>
</dbReference>
<evidence type="ECO:0000256" key="2">
    <source>
        <dbReference type="ARBA" id="ARBA00007524"/>
    </source>
</evidence>
<feature type="transmembrane region" description="Helical" evidence="6">
    <location>
        <begin position="45"/>
        <end position="65"/>
    </location>
</feature>
<dbReference type="PIRSF" id="PIRSF005859">
    <property type="entry name" value="PBR"/>
    <property type="match status" value="1"/>
</dbReference>
<dbReference type="PATRIC" id="fig|1229783.3.peg.605"/>
<keyword evidence="3 6" id="KW-0812">Transmembrane</keyword>
<dbReference type="PANTHER" id="PTHR10057:SF0">
    <property type="entry name" value="TRANSLOCATOR PROTEIN"/>
    <property type="match status" value="1"/>
</dbReference>
<sequence length="162" mass="18738">MKIVKDLVRLFLPFVGGNIIGKVIANETKQDYEDFKKPPFAPPKIAFPIVWSILYLIMGFVYMAIRKKDKDSLDVMVTHCTQLILNFSWTLLYFKWKLRFTALIDSFLLLIAVVVQTVVVIKKRPIIGMLLLPYVVWSAYASYLTTGNWILNKDNPNYSNDI</sequence>